<evidence type="ECO:0000313" key="5">
    <source>
        <dbReference type="Proteomes" id="UP000186895"/>
    </source>
</evidence>
<feature type="domain" description="Malonyl-CoA decarboxylase C-terminal" evidence="2">
    <location>
        <begin position="184"/>
        <end position="428"/>
    </location>
</feature>
<dbReference type="EMBL" id="FTMN01000001">
    <property type="protein sequence ID" value="SIP94094.1"/>
    <property type="molecule type" value="Genomic_DNA"/>
</dbReference>
<keyword evidence="5" id="KW-1185">Reference proteome</keyword>
<dbReference type="STRING" id="49186.SAMN05421647_101476"/>
<dbReference type="InterPro" id="IPR042303">
    <property type="entry name" value="Malonyl_CoA_deC_C_sf"/>
</dbReference>
<keyword evidence="1" id="KW-0175">Coiled coil</keyword>
<gene>
    <name evidence="4" type="ORF">SAMN05421647_101476</name>
</gene>
<dbReference type="PANTHER" id="PTHR28641:SF1">
    <property type="entry name" value="MALONYL-COA DECARBOXYLASE, MITOCHONDRIAL"/>
    <property type="match status" value="1"/>
</dbReference>
<protein>
    <submittedName>
        <fullName evidence="4">Malonyl-CoA decarboxylase</fullName>
    </submittedName>
</protein>
<dbReference type="InterPro" id="IPR038917">
    <property type="entry name" value="Malonyl_CoA_deC"/>
</dbReference>
<dbReference type="InterPro" id="IPR035372">
    <property type="entry name" value="MCD_N"/>
</dbReference>
<evidence type="ECO:0000256" key="1">
    <source>
        <dbReference type="SAM" id="Coils"/>
    </source>
</evidence>
<sequence length="456" mass="50667">MQTQPANLFERAFKKLVPYGLEAVAGRRAVPDIMGLDPDLPEVDLGRVREWVDNCLDAHAGQVEARNRAAMLGRMYLNLSQVGKVRFLGMLAEEYGIDDAGVEQAISSWQSALNGERARKAHQLRKALEPAHNRLLKQFTGVPSGVKFLVDMREELLGLKQEHSELESLEADLKELLATWFDVGLLQMEEISWNSSAALLEKLIAYEAVHEIQSWSDLKNRLDSDRRCFAFIHPNMPDEPLIFVEVALVSGLAGSVQKLLDEDAPTQDIDSADTAIFYSISNAQPGLAGISFGNFLIKEVVKKLSREFPHLKQFATLSPIPGFARWLENCPAAQLCELPGGEQWLSLPSPRVVSVIEANESMDVRQEALTKLAAAYLCQCKKGTRAQDPVAHFHLSNGAKVARLNWMGDVSQKGLKQSAGLMVNYLYELPKIEQRSEQYTSEGVISQSSAIKKLLK</sequence>
<dbReference type="AlphaFoldDB" id="A0A1N6NPU5"/>
<evidence type="ECO:0000313" key="4">
    <source>
        <dbReference type="EMBL" id="SIP94094.1"/>
    </source>
</evidence>
<organism evidence="4 5">
    <name type="scientific">Marinobacterium stanieri</name>
    <dbReference type="NCBI Taxonomy" id="49186"/>
    <lineage>
        <taxon>Bacteria</taxon>
        <taxon>Pseudomonadati</taxon>
        <taxon>Pseudomonadota</taxon>
        <taxon>Gammaproteobacteria</taxon>
        <taxon>Oceanospirillales</taxon>
        <taxon>Oceanospirillaceae</taxon>
        <taxon>Marinobacterium</taxon>
    </lineage>
</organism>
<dbReference type="Gene3D" id="3.40.630.150">
    <property type="entry name" value="Malonyl-CoA decarboxylase, catalytic domain"/>
    <property type="match status" value="1"/>
</dbReference>
<dbReference type="InterPro" id="IPR007956">
    <property type="entry name" value="Malonyl_CoA_deC_C"/>
</dbReference>
<feature type="coiled-coil region" evidence="1">
    <location>
        <begin position="149"/>
        <end position="179"/>
    </location>
</feature>
<evidence type="ECO:0000259" key="2">
    <source>
        <dbReference type="Pfam" id="PF05292"/>
    </source>
</evidence>
<name>A0A1N6NPU5_9GAMM</name>
<dbReference type="Proteomes" id="UP000186895">
    <property type="component" value="Unassembled WGS sequence"/>
</dbReference>
<dbReference type="eggNOG" id="COG1593">
    <property type="taxonomic scope" value="Bacteria"/>
</dbReference>
<dbReference type="Pfam" id="PF17408">
    <property type="entry name" value="MCD_N"/>
    <property type="match status" value="1"/>
</dbReference>
<accession>A0A1N6NPU5</accession>
<dbReference type="Gene3D" id="1.20.140.90">
    <property type="entry name" value="Malonyl-CoA decarboxylase, oligemerization domain"/>
    <property type="match status" value="1"/>
</dbReference>
<feature type="domain" description="Malonyl-CoA decarboxylase N-terminal" evidence="3">
    <location>
        <begin position="95"/>
        <end position="181"/>
    </location>
</feature>
<proteinExistence type="predicted"/>
<reference evidence="4 5" key="1">
    <citation type="submission" date="2017-01" db="EMBL/GenBank/DDBJ databases">
        <authorList>
            <person name="Mah S.A."/>
            <person name="Swanson W.J."/>
            <person name="Moy G.W."/>
            <person name="Vacquier V.D."/>
        </authorList>
    </citation>
    <scope>NUCLEOTIDE SEQUENCE [LARGE SCALE GENOMIC DNA]</scope>
    <source>
        <strain evidence="4 5">DSM 7027</strain>
    </source>
</reference>
<dbReference type="GO" id="GO:0006085">
    <property type="term" value="P:acetyl-CoA biosynthetic process"/>
    <property type="evidence" value="ECO:0007669"/>
    <property type="project" value="TreeGrafter"/>
</dbReference>
<evidence type="ECO:0000259" key="3">
    <source>
        <dbReference type="Pfam" id="PF17408"/>
    </source>
</evidence>
<dbReference type="Pfam" id="PF05292">
    <property type="entry name" value="MCD"/>
    <property type="match status" value="1"/>
</dbReference>
<dbReference type="GO" id="GO:0050080">
    <property type="term" value="F:malonyl-CoA decarboxylase activity"/>
    <property type="evidence" value="ECO:0007669"/>
    <property type="project" value="InterPro"/>
</dbReference>
<dbReference type="GO" id="GO:2001294">
    <property type="term" value="P:malonyl-CoA catabolic process"/>
    <property type="evidence" value="ECO:0007669"/>
    <property type="project" value="TreeGrafter"/>
</dbReference>
<dbReference type="PANTHER" id="PTHR28641">
    <property type="match status" value="1"/>
</dbReference>
<dbReference type="GO" id="GO:0006633">
    <property type="term" value="P:fatty acid biosynthetic process"/>
    <property type="evidence" value="ECO:0007669"/>
    <property type="project" value="InterPro"/>
</dbReference>
<dbReference type="RefSeq" id="WP_076460496.1">
    <property type="nucleotide sequence ID" value="NZ_FTMN01000001.1"/>
</dbReference>
<dbReference type="InterPro" id="IPR038351">
    <property type="entry name" value="MCD_N_sf"/>
</dbReference>